<dbReference type="EC" id="1.-.-.-" evidence="3"/>
<dbReference type="FunFam" id="3.40.50.720:FF:000084">
    <property type="entry name" value="Short-chain dehydrogenase reductase"/>
    <property type="match status" value="1"/>
</dbReference>
<dbReference type="Proteomes" id="UP001239782">
    <property type="component" value="Chromosome"/>
</dbReference>
<feature type="domain" description="Ketoreductase" evidence="2">
    <location>
        <begin position="7"/>
        <end position="193"/>
    </location>
</feature>
<dbReference type="InterPro" id="IPR020904">
    <property type="entry name" value="Sc_DH/Rdtase_CS"/>
</dbReference>
<dbReference type="Gene3D" id="3.40.50.720">
    <property type="entry name" value="NAD(P)-binding Rossmann-like Domain"/>
    <property type="match status" value="1"/>
</dbReference>
<dbReference type="InterPro" id="IPR036291">
    <property type="entry name" value="NAD(P)-bd_dom_sf"/>
</dbReference>
<dbReference type="AlphaFoldDB" id="A0AA51RX57"/>
<dbReference type="InterPro" id="IPR057326">
    <property type="entry name" value="KR_dom"/>
</dbReference>
<name>A0AA51RX57_9GAMM</name>
<dbReference type="PRINTS" id="PR00080">
    <property type="entry name" value="SDRFAMILY"/>
</dbReference>
<dbReference type="PRINTS" id="PR00081">
    <property type="entry name" value="GDHRDH"/>
</dbReference>
<dbReference type="KEGG" id="plei:Q9312_09915"/>
<dbReference type="SMART" id="SM00822">
    <property type="entry name" value="PKS_KR"/>
    <property type="match status" value="1"/>
</dbReference>
<protein>
    <submittedName>
        <fullName evidence="3">SDR family oxidoreductase</fullName>
        <ecNumber evidence="3">1.-.-.-</ecNumber>
    </submittedName>
</protein>
<gene>
    <name evidence="3" type="ORF">Q9312_09915</name>
</gene>
<organism evidence="3 4">
    <name type="scientific">Pleionea litopenaei</name>
    <dbReference type="NCBI Taxonomy" id="3070815"/>
    <lineage>
        <taxon>Bacteria</taxon>
        <taxon>Pseudomonadati</taxon>
        <taxon>Pseudomonadota</taxon>
        <taxon>Gammaproteobacteria</taxon>
        <taxon>Oceanospirillales</taxon>
        <taxon>Pleioneaceae</taxon>
        <taxon>Pleionea</taxon>
    </lineage>
</organism>
<evidence type="ECO:0000259" key="2">
    <source>
        <dbReference type="SMART" id="SM00822"/>
    </source>
</evidence>
<dbReference type="CDD" id="cd05233">
    <property type="entry name" value="SDR_c"/>
    <property type="match status" value="1"/>
</dbReference>
<keyword evidence="3" id="KW-0560">Oxidoreductase</keyword>
<dbReference type="PROSITE" id="PS00061">
    <property type="entry name" value="ADH_SHORT"/>
    <property type="match status" value="1"/>
</dbReference>
<proteinExistence type="inferred from homology"/>
<dbReference type="GO" id="GO:0016616">
    <property type="term" value="F:oxidoreductase activity, acting on the CH-OH group of donors, NAD or NADP as acceptor"/>
    <property type="evidence" value="ECO:0007669"/>
    <property type="project" value="TreeGrafter"/>
</dbReference>
<keyword evidence="4" id="KW-1185">Reference proteome</keyword>
<evidence type="ECO:0000313" key="4">
    <source>
        <dbReference type="Proteomes" id="UP001239782"/>
    </source>
</evidence>
<evidence type="ECO:0000256" key="1">
    <source>
        <dbReference type="ARBA" id="ARBA00006484"/>
    </source>
</evidence>
<dbReference type="PANTHER" id="PTHR42760">
    <property type="entry name" value="SHORT-CHAIN DEHYDROGENASES/REDUCTASES FAMILY MEMBER"/>
    <property type="match status" value="1"/>
</dbReference>
<accession>A0AA51RX57</accession>
<dbReference type="Pfam" id="PF13561">
    <property type="entry name" value="adh_short_C2"/>
    <property type="match status" value="1"/>
</dbReference>
<reference evidence="3 4" key="1">
    <citation type="submission" date="2023-08" db="EMBL/GenBank/DDBJ databases">
        <title>Pleionea litopenaei sp. nov., isolated from stomach of juvenile Litopenaeus vannamei.</title>
        <authorList>
            <person name="Rho A.M."/>
            <person name="Hwang C.Y."/>
        </authorList>
    </citation>
    <scope>NUCLEOTIDE SEQUENCE [LARGE SCALE GENOMIC DNA]</scope>
    <source>
        <strain evidence="3 4">HL-JVS1</strain>
    </source>
</reference>
<comment type="similarity">
    <text evidence="1">Belongs to the short-chain dehydrogenases/reductases (SDR) family.</text>
</comment>
<dbReference type="RefSeq" id="WP_309204473.1">
    <property type="nucleotide sequence ID" value="NZ_CP133548.1"/>
</dbReference>
<evidence type="ECO:0000313" key="3">
    <source>
        <dbReference type="EMBL" id="WMS89205.1"/>
    </source>
</evidence>
<sequence length="257" mass="27543">MSNFNKKIVLISGGTRGIGRCAAIKFAQQGATVIALYRSNQEAAEACLDELIKINSTTSHKVLQCDITDAVQLETLVNQIASDYRCIDVLVNNAGIGPYHPFESTDFATWQHMWRDTLATNLFAAANLTFLVAKIMQQQGAGHIVNVSSRGAFRGEPDKPAYGASKAAINALTQSLAVKLGEYGISVTAVAPGFVETELTEKKLSGKEGESIRSQSPFNRVARTEDVANAILYFASAEATFSSGAILDVNGASYLRS</sequence>
<dbReference type="EMBL" id="CP133548">
    <property type="protein sequence ID" value="WMS89205.1"/>
    <property type="molecule type" value="Genomic_DNA"/>
</dbReference>
<dbReference type="InterPro" id="IPR002347">
    <property type="entry name" value="SDR_fam"/>
</dbReference>
<dbReference type="SUPFAM" id="SSF51735">
    <property type="entry name" value="NAD(P)-binding Rossmann-fold domains"/>
    <property type="match status" value="1"/>
</dbReference>